<evidence type="ECO:0000313" key="4">
    <source>
        <dbReference type="Proteomes" id="UP000839052"/>
    </source>
</evidence>
<reference evidence="3 4" key="1">
    <citation type="submission" date="2021-10" db="EMBL/GenBank/DDBJ databases">
        <authorList>
            <person name="Koch H."/>
        </authorList>
    </citation>
    <scope>NUCLEOTIDE SEQUENCE [LARGE SCALE GENOMIC DNA]</scope>
    <source>
        <strain evidence="3">6680</strain>
    </source>
</reference>
<evidence type="ECO:0000313" key="3">
    <source>
        <dbReference type="EMBL" id="CAG9934258.1"/>
    </source>
</evidence>
<gene>
    <name evidence="3" type="ORF">NTG6680_3009</name>
</gene>
<feature type="compositionally biased region" description="Polar residues" evidence="1">
    <location>
        <begin position="201"/>
        <end position="210"/>
    </location>
</feature>
<dbReference type="Proteomes" id="UP000839052">
    <property type="component" value="Chromosome"/>
</dbReference>
<evidence type="ECO:0008006" key="5">
    <source>
        <dbReference type="Google" id="ProtNLM"/>
    </source>
</evidence>
<dbReference type="EMBL" id="OU912926">
    <property type="protein sequence ID" value="CAG9934258.1"/>
    <property type="molecule type" value="Genomic_DNA"/>
</dbReference>
<organism evidence="3 4">
    <name type="scientific">Candidatus Nitrotoga arctica</name>
    <dbReference type="NCBI Taxonomy" id="453162"/>
    <lineage>
        <taxon>Bacteria</taxon>
        <taxon>Pseudomonadati</taxon>
        <taxon>Pseudomonadota</taxon>
        <taxon>Betaproteobacteria</taxon>
        <taxon>Nitrosomonadales</taxon>
        <taxon>Gallionellaceae</taxon>
        <taxon>Candidatus Nitrotoga</taxon>
    </lineage>
</organism>
<proteinExistence type="predicted"/>
<evidence type="ECO:0000256" key="2">
    <source>
        <dbReference type="SAM" id="SignalP"/>
    </source>
</evidence>
<accession>A0ABM8Z374</accession>
<keyword evidence="2" id="KW-0732">Signal</keyword>
<keyword evidence="4" id="KW-1185">Reference proteome</keyword>
<feature type="signal peptide" evidence="2">
    <location>
        <begin position="1"/>
        <end position="28"/>
    </location>
</feature>
<sequence>MKTSKISLSLTVITMLSVGTLMSEMAFAAGSWSGGGQATGGRGGSGFSGGGHAGGGRVGGPGFSGGGRAGVGRPGFSGGRYAGSGWNRGRSVGIYLGAPIGFRYGSYPYSYYGAPYYGASYYYPPAPAYYPLMQPAPVTYIERSDEPQVATQEIPNDSSQDAQQSWWYYCVDAKAYYPYVNQCPGGWLRVAPQPAPDSDGQPASDNAPAS</sequence>
<protein>
    <recommendedName>
        <fullName evidence="5">Proline-rich region</fullName>
    </recommendedName>
</protein>
<feature type="region of interest" description="Disordered" evidence="1">
    <location>
        <begin position="190"/>
        <end position="210"/>
    </location>
</feature>
<feature type="chain" id="PRO_5047433614" description="Proline-rich region" evidence="2">
    <location>
        <begin position="29"/>
        <end position="210"/>
    </location>
</feature>
<dbReference type="RefSeq" id="WP_239797916.1">
    <property type="nucleotide sequence ID" value="NZ_OU912926.1"/>
</dbReference>
<name>A0ABM8Z374_9PROT</name>
<evidence type="ECO:0000256" key="1">
    <source>
        <dbReference type="SAM" id="MobiDB-lite"/>
    </source>
</evidence>